<feature type="transmembrane region" description="Helical" evidence="6">
    <location>
        <begin position="184"/>
        <end position="206"/>
    </location>
</feature>
<feature type="transmembrane region" description="Helical" evidence="6">
    <location>
        <begin position="396"/>
        <end position="419"/>
    </location>
</feature>
<feature type="transmembrane region" description="Helical" evidence="6">
    <location>
        <begin position="257"/>
        <end position="281"/>
    </location>
</feature>
<dbReference type="Pfam" id="PF01943">
    <property type="entry name" value="Polysacc_synt"/>
    <property type="match status" value="1"/>
</dbReference>
<feature type="transmembrane region" description="Helical" evidence="6">
    <location>
        <begin position="88"/>
        <end position="106"/>
    </location>
</feature>
<dbReference type="InterPro" id="IPR002797">
    <property type="entry name" value="Polysacc_synth"/>
</dbReference>
<keyword evidence="3 6" id="KW-0812">Transmembrane</keyword>
<keyword evidence="4 6" id="KW-1133">Transmembrane helix</keyword>
<gene>
    <name evidence="7" type="ORF">LX74_02740</name>
</gene>
<feature type="transmembrane region" description="Helical" evidence="6">
    <location>
        <begin position="160"/>
        <end position="178"/>
    </location>
</feature>
<feature type="transmembrane region" description="Helical" evidence="6">
    <location>
        <begin position="9"/>
        <end position="29"/>
    </location>
</feature>
<dbReference type="Proteomes" id="UP000324513">
    <property type="component" value="Unassembled WGS sequence"/>
</dbReference>
<evidence type="ECO:0000313" key="7">
    <source>
        <dbReference type="EMBL" id="TYO89748.1"/>
    </source>
</evidence>
<evidence type="ECO:0000256" key="1">
    <source>
        <dbReference type="ARBA" id="ARBA00004651"/>
    </source>
</evidence>
<evidence type="ECO:0000256" key="4">
    <source>
        <dbReference type="ARBA" id="ARBA00022989"/>
    </source>
</evidence>
<evidence type="ECO:0000256" key="2">
    <source>
        <dbReference type="ARBA" id="ARBA00022475"/>
    </source>
</evidence>
<comment type="subcellular location">
    <subcellularLocation>
        <location evidence="1">Cell membrane</location>
        <topology evidence="1">Multi-pass membrane protein</topology>
    </subcellularLocation>
</comment>
<accession>A0ABY3NDZ2</accession>
<comment type="caution">
    <text evidence="7">The sequence shown here is derived from an EMBL/GenBank/DDBJ whole genome shotgun (WGS) entry which is preliminary data.</text>
</comment>
<keyword evidence="2" id="KW-1003">Cell membrane</keyword>
<keyword evidence="5 6" id="KW-0472">Membrane</keyword>
<proteinExistence type="predicted"/>
<feature type="transmembrane region" description="Helical" evidence="6">
    <location>
        <begin position="41"/>
        <end position="67"/>
    </location>
</feature>
<evidence type="ECO:0000256" key="6">
    <source>
        <dbReference type="SAM" id="Phobius"/>
    </source>
</evidence>
<evidence type="ECO:0000256" key="5">
    <source>
        <dbReference type="ARBA" id="ARBA00023136"/>
    </source>
</evidence>
<organism evidence="7 8">
    <name type="scientific">Elizabethkingia miricola</name>
    <name type="common">Chryseobacterium miricola</name>
    <dbReference type="NCBI Taxonomy" id="172045"/>
    <lineage>
        <taxon>Bacteria</taxon>
        <taxon>Pseudomonadati</taxon>
        <taxon>Bacteroidota</taxon>
        <taxon>Flavobacteriia</taxon>
        <taxon>Flavobacteriales</taxon>
        <taxon>Weeksellaceae</taxon>
        <taxon>Elizabethkingia</taxon>
    </lineage>
</organism>
<feature type="transmembrane region" description="Helical" evidence="6">
    <location>
        <begin position="439"/>
        <end position="456"/>
    </location>
</feature>
<dbReference type="RefSeq" id="WP_065081873.1">
    <property type="nucleotide sequence ID" value="NZ_FLSS01000006.1"/>
</dbReference>
<feature type="transmembrane region" description="Helical" evidence="6">
    <location>
        <begin position="226"/>
        <end position="251"/>
    </location>
</feature>
<evidence type="ECO:0000313" key="8">
    <source>
        <dbReference type="Proteomes" id="UP000324513"/>
    </source>
</evidence>
<feature type="transmembrane region" description="Helical" evidence="6">
    <location>
        <begin position="462"/>
        <end position="483"/>
    </location>
</feature>
<dbReference type="PANTHER" id="PTHR30250">
    <property type="entry name" value="PST FAMILY PREDICTED COLANIC ACID TRANSPORTER"/>
    <property type="match status" value="1"/>
</dbReference>
<keyword evidence="8" id="KW-1185">Reference proteome</keyword>
<feature type="transmembrane region" description="Helical" evidence="6">
    <location>
        <begin position="310"/>
        <end position="332"/>
    </location>
</feature>
<feature type="transmembrane region" description="Helical" evidence="6">
    <location>
        <begin position="338"/>
        <end position="366"/>
    </location>
</feature>
<evidence type="ECO:0000256" key="3">
    <source>
        <dbReference type="ARBA" id="ARBA00022692"/>
    </source>
</evidence>
<protein>
    <submittedName>
        <fullName evidence="7">O-antigen/teichoic acid export membrane protein</fullName>
    </submittedName>
</protein>
<feature type="transmembrane region" description="Helical" evidence="6">
    <location>
        <begin position="126"/>
        <end position="148"/>
    </location>
</feature>
<sequence length="501" mass="57828">MSSQIKKGAIISYATIFINIVIGFLYTPWMIRTIGKSDYGLYILATSFLSYFVMDFGLSQTIARYLAKYKIENKINEIKNLLGLVGKVYLILNFLIIIILIIVYFFSDQIFVKLTQEEIVKFKNIYVIVGFYSLLSFTFLPLDSIFIAYEKFSVLKKLDLLNKLGTVALMIVFLFLGYKLYALVLINALVTIIVISIKLIISYNWLQIRINFSYKDRQLLKELFKFSFWVSVIGIAQRLLVNISPTVLGMVSGTEQIAIFSIGVVIEGYIWTLAHALNGLFLPEISRLEKKDDNKTEITNLMIKVGRIQLLIMGLFFIGLIVLGKDFILLWMGNGFSASYYVILFLILPSIITITQEVAYTYLFVINELKYRAILFLTASIISFIISYYLSSLYGAIGSAIGIFVGVMLCHVIGMNYIYWKKIKLDIPRFYKEVFGRQLFLWIIILLIGFFINKNIRFENLWLSFIFKGVFLSILFILGQWFYGMKGEEKNMIKKLFKGRL</sequence>
<name>A0ABY3NDZ2_ELIMR</name>
<reference evidence="7 8" key="1">
    <citation type="submission" date="2019-07" db="EMBL/GenBank/DDBJ databases">
        <title>Genomic Encyclopedia of Archaeal and Bacterial Type Strains, Phase II (KMG-II): from individual species to whole genera.</title>
        <authorList>
            <person name="Goeker M."/>
        </authorList>
    </citation>
    <scope>NUCLEOTIDE SEQUENCE [LARGE SCALE GENOMIC DNA]</scope>
    <source>
        <strain evidence="7 8">DSM 14571</strain>
    </source>
</reference>
<dbReference type="PANTHER" id="PTHR30250:SF26">
    <property type="entry name" value="PSMA PROTEIN"/>
    <property type="match status" value="1"/>
</dbReference>
<dbReference type="InterPro" id="IPR050833">
    <property type="entry name" value="Poly_Biosynth_Transport"/>
</dbReference>
<dbReference type="EMBL" id="VNHK01000009">
    <property type="protein sequence ID" value="TYO89748.1"/>
    <property type="molecule type" value="Genomic_DNA"/>
</dbReference>
<feature type="transmembrane region" description="Helical" evidence="6">
    <location>
        <begin position="373"/>
        <end position="390"/>
    </location>
</feature>